<accession>A0A2P4YUL8</accession>
<organism evidence="1 2">
    <name type="scientific">Phytophthora palmivora</name>
    <dbReference type="NCBI Taxonomy" id="4796"/>
    <lineage>
        <taxon>Eukaryota</taxon>
        <taxon>Sar</taxon>
        <taxon>Stramenopiles</taxon>
        <taxon>Oomycota</taxon>
        <taxon>Peronosporomycetes</taxon>
        <taxon>Peronosporales</taxon>
        <taxon>Peronosporaceae</taxon>
        <taxon>Phytophthora</taxon>
    </lineage>
</organism>
<sequence>MVEVLDGCYYPASALAFSMLRKLKKMLSNPLIFPEQAVLVGHQEFIQQNFSLRWIKRLSIGLVWISFLDPRFHKMKLLTQDEVQIARERLLEAGGGFATIYEPCPHWRGVQVTLLSVGPPLMIPTAPGAICGDRVTKTSTRVRELTLRISGYILHVTLNLRLIWMKLRLFHESRTRSFGELAMITNTHLSDCSHGSGSNVWLRRYHPNKRFQLQGRQSPLSDTS</sequence>
<keyword evidence="2" id="KW-1185">Reference proteome</keyword>
<name>A0A2P4YUL8_9STRA</name>
<protein>
    <submittedName>
        <fullName evidence="1">Uncharacterized protein</fullName>
    </submittedName>
</protein>
<dbReference type="Proteomes" id="UP000237271">
    <property type="component" value="Unassembled WGS sequence"/>
</dbReference>
<evidence type="ECO:0000313" key="2">
    <source>
        <dbReference type="Proteomes" id="UP000237271"/>
    </source>
</evidence>
<reference evidence="1 2" key="1">
    <citation type="journal article" date="2017" name="Genome Biol. Evol.">
        <title>Phytophthora megakarya and P. palmivora, closely related causal agents of cacao black pod rot, underwent increases in genome sizes and gene numbers by different mechanisms.</title>
        <authorList>
            <person name="Ali S.S."/>
            <person name="Shao J."/>
            <person name="Lary D.J."/>
            <person name="Kronmiller B."/>
            <person name="Shen D."/>
            <person name="Strem M.D."/>
            <person name="Amoako-Attah I."/>
            <person name="Akrofi A.Y."/>
            <person name="Begoude B.A."/>
            <person name="Ten Hoopen G.M."/>
            <person name="Coulibaly K."/>
            <person name="Kebe B.I."/>
            <person name="Melnick R.L."/>
            <person name="Guiltinan M.J."/>
            <person name="Tyler B.M."/>
            <person name="Meinhardt L.W."/>
            <person name="Bailey B.A."/>
        </authorList>
    </citation>
    <scope>NUCLEOTIDE SEQUENCE [LARGE SCALE GENOMIC DNA]</scope>
    <source>
        <strain evidence="2">sbr112.9</strain>
    </source>
</reference>
<dbReference type="AlphaFoldDB" id="A0A2P4YUL8"/>
<proteinExistence type="predicted"/>
<dbReference type="EMBL" id="NCKW01000075">
    <property type="protein sequence ID" value="POM81466.1"/>
    <property type="molecule type" value="Genomic_DNA"/>
</dbReference>
<evidence type="ECO:0000313" key="1">
    <source>
        <dbReference type="EMBL" id="POM81466.1"/>
    </source>
</evidence>
<gene>
    <name evidence="1" type="ORF">PHPALM_555</name>
</gene>
<comment type="caution">
    <text evidence="1">The sequence shown here is derived from an EMBL/GenBank/DDBJ whole genome shotgun (WGS) entry which is preliminary data.</text>
</comment>
<dbReference type="OrthoDB" id="127785at2759"/>